<dbReference type="OrthoDB" id="7375326at2"/>
<dbReference type="EMBL" id="RJKX01000015">
    <property type="protein sequence ID" value="ROP84028.1"/>
    <property type="molecule type" value="Genomic_DNA"/>
</dbReference>
<organism evidence="3 4">
    <name type="scientific">Stella humosa</name>
    <dbReference type="NCBI Taxonomy" id="94"/>
    <lineage>
        <taxon>Bacteria</taxon>
        <taxon>Pseudomonadati</taxon>
        <taxon>Pseudomonadota</taxon>
        <taxon>Alphaproteobacteria</taxon>
        <taxon>Rhodospirillales</taxon>
        <taxon>Stellaceae</taxon>
        <taxon>Stella</taxon>
    </lineage>
</organism>
<dbReference type="InterPro" id="IPR010642">
    <property type="entry name" value="Invasion_prot_B"/>
</dbReference>
<proteinExistence type="predicted"/>
<sequence>MMSARMHARCLSAALLALFAAGALVPAAAQQKDAQQKNGRPAAASAKAKPKPAAAQKGKPAKAPAAAAGAAAAGAGAGAAAAGASAAAFDDWRLGCEKRPGVAKETCFVEQRLSHKDQPDRLVLAVAVGYFAADGKPAMIMKLPPTAIKDAGIIIQVDQRPLREVGIRSCGADNCSVLALLDDDMLGELRGGKEAVIAYSRQDTDGITRIPMSLRGLTKGLAALRNRQG</sequence>
<keyword evidence="2" id="KW-0732">Signal</keyword>
<feature type="chain" id="PRO_5017969151" evidence="2">
    <location>
        <begin position="30"/>
        <end position="229"/>
    </location>
</feature>
<protein>
    <submittedName>
        <fullName evidence="3">Invasion protein IalB</fullName>
    </submittedName>
</protein>
<keyword evidence="4" id="KW-1185">Reference proteome</keyword>
<evidence type="ECO:0000256" key="2">
    <source>
        <dbReference type="SAM" id="SignalP"/>
    </source>
</evidence>
<comment type="caution">
    <text evidence="3">The sequence shown here is derived from an EMBL/GenBank/DDBJ whole genome shotgun (WGS) entry which is preliminary data.</text>
</comment>
<dbReference type="InterPro" id="IPR038696">
    <property type="entry name" value="IalB_sf"/>
</dbReference>
<gene>
    <name evidence="3" type="ORF">EDC65_3374</name>
</gene>
<reference evidence="3 4" key="1">
    <citation type="submission" date="2018-11" db="EMBL/GenBank/DDBJ databases">
        <title>Genomic Encyclopedia of Type Strains, Phase IV (KMG-IV): sequencing the most valuable type-strain genomes for metagenomic binning, comparative biology and taxonomic classification.</title>
        <authorList>
            <person name="Goeker M."/>
        </authorList>
    </citation>
    <scope>NUCLEOTIDE SEQUENCE [LARGE SCALE GENOMIC DNA]</scope>
    <source>
        <strain evidence="3 4">DSM 5900</strain>
    </source>
</reference>
<dbReference type="Gene3D" id="2.60.40.1880">
    <property type="entry name" value="Invasion associated locus B (IalB) protein"/>
    <property type="match status" value="1"/>
</dbReference>
<feature type="region of interest" description="Disordered" evidence="1">
    <location>
        <begin position="32"/>
        <end position="61"/>
    </location>
</feature>
<evidence type="ECO:0000313" key="3">
    <source>
        <dbReference type="EMBL" id="ROP84028.1"/>
    </source>
</evidence>
<dbReference type="Pfam" id="PF06776">
    <property type="entry name" value="IalB"/>
    <property type="match status" value="1"/>
</dbReference>
<evidence type="ECO:0000256" key="1">
    <source>
        <dbReference type="SAM" id="MobiDB-lite"/>
    </source>
</evidence>
<evidence type="ECO:0000313" key="4">
    <source>
        <dbReference type="Proteomes" id="UP000278222"/>
    </source>
</evidence>
<dbReference type="AlphaFoldDB" id="A0A3N1L0B3"/>
<name>A0A3N1L0B3_9PROT</name>
<accession>A0A3N1L0B3</accession>
<dbReference type="Proteomes" id="UP000278222">
    <property type="component" value="Unassembled WGS sequence"/>
</dbReference>
<feature type="signal peptide" evidence="2">
    <location>
        <begin position="1"/>
        <end position="29"/>
    </location>
</feature>